<dbReference type="Proteomes" id="UP000053105">
    <property type="component" value="Unassembled WGS sequence"/>
</dbReference>
<feature type="region of interest" description="Disordered" evidence="1">
    <location>
        <begin position="304"/>
        <end position="323"/>
    </location>
</feature>
<proteinExistence type="predicted"/>
<protein>
    <submittedName>
        <fullName evidence="2">Uncharacterized protein</fullName>
    </submittedName>
</protein>
<name>A0A0M9A133_9HYME</name>
<keyword evidence="3" id="KW-1185">Reference proteome</keyword>
<accession>A0A0M9A133</accession>
<dbReference type="AlphaFoldDB" id="A0A0M9A133"/>
<sequence>MKDKKRRACSGRVSQSQRPTCREKLAETWAETNGKIYTGGRTWMDRPSPTVDSAQLRNEDVLTRGKRQKITDDWTALDNYLQASRHFPPLGRERDEPKMELGNYEPDATKNIRATLLGTTIIEPGCAHTRSRGRESRPARANDHRYTSYDITYAEHLAKSDNETDAAHVNGNSRLAVEPKQCERCELHLGRDGRKHSSAAVMKRILRLRHLRKRRRLNGLSTTGYEQIQHSSRSNSVEAHLQLIDDLFQIVQSSKTYSTTWTIVSRRAGLTVPHICGKKKPRAPPSGGSFVFLPSVTALWKPSSATAQPAGYPGTPREPGCKDGKTKQSWLYFMRGAQLPRPSASKLFSKVTTWQSLGIPLMDYALVEISRNQHAISSNSDGRETRGEKALRTVRGDWTLGDRRAGRIEEEEEKRKKEKDSFKNIDLASVLAVKFSKRI</sequence>
<organism evidence="2 3">
    <name type="scientific">Melipona quadrifasciata</name>
    <dbReference type="NCBI Taxonomy" id="166423"/>
    <lineage>
        <taxon>Eukaryota</taxon>
        <taxon>Metazoa</taxon>
        <taxon>Ecdysozoa</taxon>
        <taxon>Arthropoda</taxon>
        <taxon>Hexapoda</taxon>
        <taxon>Insecta</taxon>
        <taxon>Pterygota</taxon>
        <taxon>Neoptera</taxon>
        <taxon>Endopterygota</taxon>
        <taxon>Hymenoptera</taxon>
        <taxon>Apocrita</taxon>
        <taxon>Aculeata</taxon>
        <taxon>Apoidea</taxon>
        <taxon>Anthophila</taxon>
        <taxon>Apidae</taxon>
        <taxon>Melipona</taxon>
    </lineage>
</organism>
<evidence type="ECO:0000256" key="1">
    <source>
        <dbReference type="SAM" id="MobiDB-lite"/>
    </source>
</evidence>
<evidence type="ECO:0000313" key="2">
    <source>
        <dbReference type="EMBL" id="KOX75017.1"/>
    </source>
</evidence>
<reference evidence="2 3" key="1">
    <citation type="submission" date="2015-07" db="EMBL/GenBank/DDBJ databases">
        <title>The genome of Melipona quadrifasciata.</title>
        <authorList>
            <person name="Pan H."/>
            <person name="Kapheim K."/>
        </authorList>
    </citation>
    <scope>NUCLEOTIDE SEQUENCE [LARGE SCALE GENOMIC DNA]</scope>
    <source>
        <strain evidence="2">0111107301</strain>
        <tissue evidence="2">Whole body</tissue>
    </source>
</reference>
<dbReference type="EMBL" id="KQ435775">
    <property type="protein sequence ID" value="KOX75017.1"/>
    <property type="molecule type" value="Genomic_DNA"/>
</dbReference>
<gene>
    <name evidence="2" type="ORF">WN51_12702</name>
</gene>
<evidence type="ECO:0000313" key="3">
    <source>
        <dbReference type="Proteomes" id="UP000053105"/>
    </source>
</evidence>